<comment type="caution">
    <text evidence="1">The sequence shown here is derived from an EMBL/GenBank/DDBJ whole genome shotgun (WGS) entry which is preliminary data.</text>
</comment>
<sequence length="57" mass="6484">YYTVHWGPSIYITLDAVASRFLELIFSLAQFQLLELEAQRYIGMLSASMLLSNENGV</sequence>
<dbReference type="Proteomes" id="UP001630127">
    <property type="component" value="Unassembled WGS sequence"/>
</dbReference>
<protein>
    <submittedName>
        <fullName evidence="1">Uncharacterized protein</fullName>
    </submittedName>
</protein>
<name>A0ABD2ZLX7_9GENT</name>
<evidence type="ECO:0000313" key="1">
    <source>
        <dbReference type="EMBL" id="KAL3519340.1"/>
    </source>
</evidence>
<reference evidence="1 2" key="1">
    <citation type="submission" date="2024-11" db="EMBL/GenBank/DDBJ databases">
        <title>A near-complete genome assembly of Cinchona calisaya.</title>
        <authorList>
            <person name="Lian D.C."/>
            <person name="Zhao X.W."/>
            <person name="Wei L."/>
        </authorList>
    </citation>
    <scope>NUCLEOTIDE SEQUENCE [LARGE SCALE GENOMIC DNA]</scope>
    <source>
        <tissue evidence="1">Nenye</tissue>
    </source>
</reference>
<proteinExistence type="predicted"/>
<evidence type="ECO:0000313" key="2">
    <source>
        <dbReference type="Proteomes" id="UP001630127"/>
    </source>
</evidence>
<organism evidence="1 2">
    <name type="scientific">Cinchona calisaya</name>
    <dbReference type="NCBI Taxonomy" id="153742"/>
    <lineage>
        <taxon>Eukaryota</taxon>
        <taxon>Viridiplantae</taxon>
        <taxon>Streptophyta</taxon>
        <taxon>Embryophyta</taxon>
        <taxon>Tracheophyta</taxon>
        <taxon>Spermatophyta</taxon>
        <taxon>Magnoliopsida</taxon>
        <taxon>eudicotyledons</taxon>
        <taxon>Gunneridae</taxon>
        <taxon>Pentapetalae</taxon>
        <taxon>asterids</taxon>
        <taxon>lamiids</taxon>
        <taxon>Gentianales</taxon>
        <taxon>Rubiaceae</taxon>
        <taxon>Cinchonoideae</taxon>
        <taxon>Cinchoneae</taxon>
        <taxon>Cinchona</taxon>
    </lineage>
</organism>
<accession>A0ABD2ZLX7</accession>
<gene>
    <name evidence="1" type="ORF">ACH5RR_017489</name>
</gene>
<keyword evidence="2" id="KW-1185">Reference proteome</keyword>
<feature type="non-terminal residue" evidence="1">
    <location>
        <position position="1"/>
    </location>
</feature>
<dbReference type="EMBL" id="JBJUIK010000008">
    <property type="protein sequence ID" value="KAL3519340.1"/>
    <property type="molecule type" value="Genomic_DNA"/>
</dbReference>
<dbReference type="AlphaFoldDB" id="A0ABD2ZLX7"/>